<name>A0A0L6W140_9FIRM</name>
<evidence type="ECO:0000256" key="2">
    <source>
        <dbReference type="ARBA" id="ARBA00022801"/>
    </source>
</evidence>
<dbReference type="Pfam" id="PF01026">
    <property type="entry name" value="TatD_DNase"/>
    <property type="match status" value="1"/>
</dbReference>
<dbReference type="PROSITE" id="PS01091">
    <property type="entry name" value="TATD_3"/>
    <property type="match status" value="1"/>
</dbReference>
<dbReference type="InterPro" id="IPR001130">
    <property type="entry name" value="TatD-like"/>
</dbReference>
<dbReference type="PANTHER" id="PTHR46124">
    <property type="entry name" value="D-AMINOACYL-TRNA DEACYLASE"/>
    <property type="match status" value="1"/>
</dbReference>
<dbReference type="EMBL" id="LGTE01000015">
    <property type="protein sequence ID" value="KNZ69186.1"/>
    <property type="molecule type" value="Genomic_DNA"/>
</dbReference>
<feature type="binding site" evidence="3">
    <location>
        <position position="202"/>
    </location>
    <ligand>
        <name>a divalent metal cation</name>
        <dbReference type="ChEBI" id="CHEBI:60240"/>
        <label>1</label>
    </ligand>
</feature>
<protein>
    <submittedName>
        <fullName evidence="4">TatD family hydrolase</fullName>
    </submittedName>
</protein>
<reference evidence="5" key="1">
    <citation type="submission" date="2015-07" db="EMBL/GenBank/DDBJ databases">
        <title>Complete Genome of Thermincola ferriacetica strain Z-0001T.</title>
        <authorList>
            <person name="Lusk B."/>
            <person name="Badalamenti J.P."/>
            <person name="Parameswaran P."/>
            <person name="Bond D.R."/>
            <person name="Torres C.I."/>
        </authorList>
    </citation>
    <scope>NUCLEOTIDE SEQUENCE [LARGE SCALE GENOMIC DNA]</scope>
    <source>
        <strain evidence="5">Z-0001</strain>
    </source>
</reference>
<feature type="binding site" evidence="3">
    <location>
        <position position="128"/>
    </location>
    <ligand>
        <name>a divalent metal cation</name>
        <dbReference type="ChEBI" id="CHEBI:60240"/>
        <label>2</label>
    </ligand>
</feature>
<comment type="caution">
    <text evidence="4">The sequence shown here is derived from an EMBL/GenBank/DDBJ whole genome shotgun (WGS) entry which is preliminary data.</text>
</comment>
<evidence type="ECO:0000313" key="4">
    <source>
        <dbReference type="EMBL" id="KNZ69186.1"/>
    </source>
</evidence>
<feature type="binding site" evidence="3">
    <location>
        <position position="6"/>
    </location>
    <ligand>
        <name>a divalent metal cation</name>
        <dbReference type="ChEBI" id="CHEBI:60240"/>
        <label>1</label>
    </ligand>
</feature>
<evidence type="ECO:0000256" key="1">
    <source>
        <dbReference type="ARBA" id="ARBA00022723"/>
    </source>
</evidence>
<dbReference type="InterPro" id="IPR032466">
    <property type="entry name" value="Metal_Hydrolase"/>
</dbReference>
<dbReference type="GO" id="GO:0005829">
    <property type="term" value="C:cytosol"/>
    <property type="evidence" value="ECO:0007669"/>
    <property type="project" value="TreeGrafter"/>
</dbReference>
<dbReference type="AlphaFoldDB" id="A0A0L6W140"/>
<dbReference type="PIRSF" id="PIRSF005902">
    <property type="entry name" value="DNase_TatD"/>
    <property type="match status" value="1"/>
</dbReference>
<feature type="binding site" evidence="3">
    <location>
        <position position="152"/>
    </location>
    <ligand>
        <name>a divalent metal cation</name>
        <dbReference type="ChEBI" id="CHEBI:60240"/>
        <label>2</label>
    </ligand>
</feature>
<dbReference type="InterPro" id="IPR018228">
    <property type="entry name" value="DNase_TatD-rel_CS"/>
</dbReference>
<dbReference type="RefSeq" id="WP_052218306.1">
    <property type="nucleotide sequence ID" value="NZ_LGTE01000015.1"/>
</dbReference>
<gene>
    <name evidence="4" type="ORF">Tfer_2132</name>
</gene>
<dbReference type="PROSITE" id="PS01137">
    <property type="entry name" value="TATD_1"/>
    <property type="match status" value="1"/>
</dbReference>
<dbReference type="CDD" id="cd01310">
    <property type="entry name" value="TatD_DNAse"/>
    <property type="match status" value="1"/>
</dbReference>
<dbReference type="NCBIfam" id="TIGR00010">
    <property type="entry name" value="YchF/TatD family DNA exonuclease"/>
    <property type="match status" value="1"/>
</dbReference>
<dbReference type="GO" id="GO:0004536">
    <property type="term" value="F:DNA nuclease activity"/>
    <property type="evidence" value="ECO:0007669"/>
    <property type="project" value="InterPro"/>
</dbReference>
<evidence type="ECO:0000256" key="3">
    <source>
        <dbReference type="PIRSR" id="PIRSR005902-1"/>
    </source>
</evidence>
<dbReference type="InterPro" id="IPR015991">
    <property type="entry name" value="TatD/YcfH-like"/>
</dbReference>
<dbReference type="GO" id="GO:0046872">
    <property type="term" value="F:metal ion binding"/>
    <property type="evidence" value="ECO:0007669"/>
    <property type="project" value="UniProtKB-KW"/>
</dbReference>
<feature type="binding site" evidence="3">
    <location>
        <position position="92"/>
    </location>
    <ligand>
        <name>a divalent metal cation</name>
        <dbReference type="ChEBI" id="CHEBI:60240"/>
        <label>1</label>
    </ligand>
</feature>
<keyword evidence="1 3" id="KW-0479">Metal-binding</keyword>
<proteinExistence type="predicted"/>
<accession>A0A0L6W140</accession>
<feature type="binding site" evidence="3">
    <location>
        <position position="8"/>
    </location>
    <ligand>
        <name>a divalent metal cation</name>
        <dbReference type="ChEBI" id="CHEBI:60240"/>
        <label>1</label>
    </ligand>
</feature>
<dbReference type="Proteomes" id="UP000037175">
    <property type="component" value="Unassembled WGS sequence"/>
</dbReference>
<dbReference type="PATRIC" id="fig|281456.6.peg.2243"/>
<dbReference type="SUPFAM" id="SSF51556">
    <property type="entry name" value="Metallo-dependent hydrolases"/>
    <property type="match status" value="1"/>
</dbReference>
<keyword evidence="5" id="KW-1185">Reference proteome</keyword>
<evidence type="ECO:0000313" key="5">
    <source>
        <dbReference type="Proteomes" id="UP000037175"/>
    </source>
</evidence>
<dbReference type="GO" id="GO:0016788">
    <property type="term" value="F:hydrolase activity, acting on ester bonds"/>
    <property type="evidence" value="ECO:0007669"/>
    <property type="project" value="InterPro"/>
</dbReference>
<dbReference type="PANTHER" id="PTHR46124:SF2">
    <property type="entry name" value="D-AMINOACYL-TRNA DEACYLASE"/>
    <property type="match status" value="1"/>
</dbReference>
<dbReference type="FunFam" id="3.20.20.140:FF:000005">
    <property type="entry name" value="TatD family hydrolase"/>
    <property type="match status" value="1"/>
</dbReference>
<keyword evidence="2 4" id="KW-0378">Hydrolase</keyword>
<sequence>MLIDAHAHLDDSKYEQDRHEMLMRAKERGVTHIVNVGYDLPSSKRSIQLAEEYEFIFAAVGVHPHDVKEAPQDILDRLKDLVIHPKVVAIGEIGLDYYRDLSPRELQQERFREQIELAIEVGLPIIVHDREAHGDTVAILKEYEGRVAGVLHCFSGSWDMARECINMGYYISFAGPVTFNNANKLREVAAKVPLHRILVETDAPYLTPEPHRGKRNESAYVYYVAERIAQLRNIPVEELAHAAAENTLRLFSKMNGTV</sequence>
<organism evidence="4 5">
    <name type="scientific">Thermincola ferriacetica</name>
    <dbReference type="NCBI Taxonomy" id="281456"/>
    <lineage>
        <taxon>Bacteria</taxon>
        <taxon>Bacillati</taxon>
        <taxon>Bacillota</taxon>
        <taxon>Clostridia</taxon>
        <taxon>Eubacteriales</taxon>
        <taxon>Thermincolaceae</taxon>
        <taxon>Thermincola</taxon>
    </lineage>
</organism>
<dbReference type="Gene3D" id="3.20.20.140">
    <property type="entry name" value="Metal-dependent hydrolases"/>
    <property type="match status" value="1"/>
</dbReference>